<dbReference type="Gramene" id="EFJ24884">
    <property type="protein sequence ID" value="EFJ24884"/>
    <property type="gene ID" value="SELMODRAFT_414387"/>
</dbReference>
<evidence type="ECO:0000256" key="1">
    <source>
        <dbReference type="SAM" id="MobiDB-lite"/>
    </source>
</evidence>
<evidence type="ECO:0008006" key="5">
    <source>
        <dbReference type="Google" id="ProtNLM"/>
    </source>
</evidence>
<reference evidence="3 4" key="1">
    <citation type="journal article" date="2011" name="Science">
        <title>The Selaginella genome identifies genetic changes associated with the evolution of vascular plants.</title>
        <authorList>
            <person name="Banks J.A."/>
            <person name="Nishiyama T."/>
            <person name="Hasebe M."/>
            <person name="Bowman J.L."/>
            <person name="Gribskov M."/>
            <person name="dePamphilis C."/>
            <person name="Albert V.A."/>
            <person name="Aono N."/>
            <person name="Aoyama T."/>
            <person name="Ambrose B.A."/>
            <person name="Ashton N.W."/>
            <person name="Axtell M.J."/>
            <person name="Barker E."/>
            <person name="Barker M.S."/>
            <person name="Bennetzen J.L."/>
            <person name="Bonawitz N.D."/>
            <person name="Chapple C."/>
            <person name="Cheng C."/>
            <person name="Correa L.G."/>
            <person name="Dacre M."/>
            <person name="DeBarry J."/>
            <person name="Dreyer I."/>
            <person name="Elias M."/>
            <person name="Engstrom E.M."/>
            <person name="Estelle M."/>
            <person name="Feng L."/>
            <person name="Finet C."/>
            <person name="Floyd S.K."/>
            <person name="Frommer W.B."/>
            <person name="Fujita T."/>
            <person name="Gramzow L."/>
            <person name="Gutensohn M."/>
            <person name="Harholt J."/>
            <person name="Hattori M."/>
            <person name="Heyl A."/>
            <person name="Hirai T."/>
            <person name="Hiwatashi Y."/>
            <person name="Ishikawa M."/>
            <person name="Iwata M."/>
            <person name="Karol K.G."/>
            <person name="Koehler B."/>
            <person name="Kolukisaoglu U."/>
            <person name="Kubo M."/>
            <person name="Kurata T."/>
            <person name="Lalonde S."/>
            <person name="Li K."/>
            <person name="Li Y."/>
            <person name="Litt A."/>
            <person name="Lyons E."/>
            <person name="Manning G."/>
            <person name="Maruyama T."/>
            <person name="Michael T.P."/>
            <person name="Mikami K."/>
            <person name="Miyazaki S."/>
            <person name="Morinaga S."/>
            <person name="Murata T."/>
            <person name="Mueller-Roeber B."/>
            <person name="Nelson D.R."/>
            <person name="Obara M."/>
            <person name="Oguri Y."/>
            <person name="Olmstead R.G."/>
            <person name="Onodera N."/>
            <person name="Petersen B.L."/>
            <person name="Pils B."/>
            <person name="Prigge M."/>
            <person name="Rensing S.A."/>
            <person name="Riano-Pachon D.M."/>
            <person name="Roberts A.W."/>
            <person name="Sato Y."/>
            <person name="Scheller H.V."/>
            <person name="Schulz B."/>
            <person name="Schulz C."/>
            <person name="Shakirov E.V."/>
            <person name="Shibagaki N."/>
            <person name="Shinohara N."/>
            <person name="Shippen D.E."/>
            <person name="Soerensen I."/>
            <person name="Sotooka R."/>
            <person name="Sugimoto N."/>
            <person name="Sugita M."/>
            <person name="Sumikawa N."/>
            <person name="Tanurdzic M."/>
            <person name="Theissen G."/>
            <person name="Ulvskov P."/>
            <person name="Wakazuki S."/>
            <person name="Weng J.K."/>
            <person name="Willats W.W."/>
            <person name="Wipf D."/>
            <person name="Wolf P.G."/>
            <person name="Yang L."/>
            <person name="Zimmer A.D."/>
            <person name="Zhu Q."/>
            <person name="Mitros T."/>
            <person name="Hellsten U."/>
            <person name="Loque D."/>
            <person name="Otillar R."/>
            <person name="Salamov A."/>
            <person name="Schmutz J."/>
            <person name="Shapiro H."/>
            <person name="Lindquist E."/>
            <person name="Lucas S."/>
            <person name="Rokhsar D."/>
            <person name="Grigoriev I.V."/>
        </authorList>
    </citation>
    <scope>NUCLEOTIDE SEQUENCE [LARGE SCALE GENOMIC DNA]</scope>
</reference>
<dbReference type="HOGENOM" id="CLU_964421_0_0_1"/>
<dbReference type="Proteomes" id="UP000001514">
    <property type="component" value="Unassembled WGS sequence"/>
</dbReference>
<keyword evidence="2" id="KW-0812">Transmembrane</keyword>
<dbReference type="KEGG" id="smo:SELMODRAFT_414387"/>
<organism evidence="4">
    <name type="scientific">Selaginella moellendorffii</name>
    <name type="common">Spikemoss</name>
    <dbReference type="NCBI Taxonomy" id="88036"/>
    <lineage>
        <taxon>Eukaryota</taxon>
        <taxon>Viridiplantae</taxon>
        <taxon>Streptophyta</taxon>
        <taxon>Embryophyta</taxon>
        <taxon>Tracheophyta</taxon>
        <taxon>Lycopodiopsida</taxon>
        <taxon>Selaginellales</taxon>
        <taxon>Selaginellaceae</taxon>
        <taxon>Selaginella</taxon>
    </lineage>
</organism>
<proteinExistence type="predicted"/>
<feature type="region of interest" description="Disordered" evidence="1">
    <location>
        <begin position="231"/>
        <end position="252"/>
    </location>
</feature>
<dbReference type="InParanoid" id="D8RSL0"/>
<name>D8RSL0_SELML</name>
<sequence>MDHTEVAPGYDTIGKKLLGCLLGVCIKLARSKIKVLKDVSGYVMPGSMTLVLSSPGSGKSTLLKTVVITGDVRKATSQQTTQSGGLAIKWPITYVTQHEQRSEKLSSLFSMAALYATVRCRDSYEDYILYMFGLIKIGLALLLMASRMATETDWQRDCYGFISLPAHVDAGTFHRILQLARVDSIPIVPCPYWHIIFCLKNHHSMQMNFEIKSGSHSHLWIESKRETMNQENLRTGRAHASLAREPKETRKL</sequence>
<dbReference type="EMBL" id="GL377588">
    <property type="protein sequence ID" value="EFJ24884.1"/>
    <property type="molecule type" value="Genomic_DNA"/>
</dbReference>
<keyword evidence="2" id="KW-0472">Membrane</keyword>
<dbReference type="AlphaFoldDB" id="D8RSL0"/>
<protein>
    <recommendedName>
        <fullName evidence="5">ABC transporter domain-containing protein</fullName>
    </recommendedName>
</protein>
<evidence type="ECO:0000256" key="2">
    <source>
        <dbReference type="SAM" id="Phobius"/>
    </source>
</evidence>
<dbReference type="SUPFAM" id="SSF52540">
    <property type="entry name" value="P-loop containing nucleoside triphosphate hydrolases"/>
    <property type="match status" value="1"/>
</dbReference>
<evidence type="ECO:0000313" key="3">
    <source>
        <dbReference type="EMBL" id="EFJ24884.1"/>
    </source>
</evidence>
<evidence type="ECO:0000313" key="4">
    <source>
        <dbReference type="Proteomes" id="UP000001514"/>
    </source>
</evidence>
<gene>
    <name evidence="3" type="ORF">SELMODRAFT_414387</name>
</gene>
<feature type="transmembrane region" description="Helical" evidence="2">
    <location>
        <begin position="127"/>
        <end position="146"/>
    </location>
</feature>
<keyword evidence="2" id="KW-1133">Transmembrane helix</keyword>
<dbReference type="InterPro" id="IPR027417">
    <property type="entry name" value="P-loop_NTPase"/>
</dbReference>
<feature type="compositionally biased region" description="Basic and acidic residues" evidence="1">
    <location>
        <begin position="242"/>
        <end position="252"/>
    </location>
</feature>
<keyword evidence="4" id="KW-1185">Reference proteome</keyword>
<dbReference type="Gene3D" id="3.40.50.300">
    <property type="entry name" value="P-loop containing nucleotide triphosphate hydrolases"/>
    <property type="match status" value="1"/>
</dbReference>
<accession>D8RSL0</accession>